<dbReference type="InterPro" id="IPR028994">
    <property type="entry name" value="Integrin_alpha_N"/>
</dbReference>
<feature type="region of interest" description="Disordered" evidence="5">
    <location>
        <begin position="259"/>
        <end position="561"/>
    </location>
</feature>
<evidence type="ECO:0000256" key="3">
    <source>
        <dbReference type="ARBA" id="ARBA00023180"/>
    </source>
</evidence>
<protein>
    <recommendedName>
        <fullName evidence="8">Integrin alpha beta-propellor repeat protein</fullName>
    </recommendedName>
</protein>
<sequence>MPTRRTHPPASSSSSGLRKNAAALRASKQNGDSGNVDGGKRTKAKELREKRAAKLDVASAPEDKPKKDRSGNGSVQTQAVTTGAMTYAPTVAASTGSYLPTAPGSSTATTTATKVAKTTADSIAAPTDMPTTLTWMGGSTSHPTWNWNVWMPDWGGNMAGGGKAGKVPKLQPAMWGMDMPSGKASKLGKAKAEWWAAPSKSGKAKAGKAQDLWGPAKAVKIQDDWWGGDDYYYDDWSPSMPQDGWSPAGPEYWVPGMNGPSKPMWGGSGEAVIPPPSSDDDDDSMGSWGGSSGSLTPNGGMHGGPWGSSGGNVPGIGSKPGWGGSGSSSGKPGGGMPGGSWGSGGWGTSVMPGGGMQGGSWGSGGWSGGSTNPGGWGPGFPPGGSSGSTPNWGSSWGGGWGAGWGGGSLKPSPNQPLFPPTPVPFAPPTGKPSSASAPSAKPTVPATIGLPTYAPSPSIPTYSPTSGITTYSPTPGSTTTAPTPASPTAAPTAGSTTDSPTPSGGGDIPTFSPTSVPTGEAANGTTSLPTQGGGDIPTFSPTATPTAGGGNSSIPTFSPTAMPSNATFPAVPTLAPTMNVTASIPTPAPSNSTVPPTISPSPPPTNGTDVPSSAPSNGTYAPSFAPSEGECIFPKLNEIISPDSDVYEGAFFGASVGVDRRTIVVGVQEDDNGVGSAAVYRYDGANQTFFQEAKLTPSDGEPTDDFGRAVAISDNFIIVGAQKNDAAGTDSGAAYIYARTPSERMGGEWAEVIKIVAPDAQDNERFGISVALDKNVAIIGANGADDNGENSGAAYIFTYVENEWVFTQKLLAPDGEAGDNFGFSVAIYGDQAVVGAVWDAEKSGSVYVFILNRGVWTVEGKFVADGGKPDDQFGWSVAMWEQTIAVGAFADDTSGLDSGAVYIFEKDSNGVWDQQARIAPSDGEENDHFGRSVDVHRDWLIVSSPFDDEVGIEAGSVYIYQRDDNEWLLQNKLFPLIDPTDFNEFGFGVAVSDDFFVASSKLENETLSDAIGNVYVYQTYCAGEPTGSPTTTPYPTTEVPTFNPTISHAPSISLVPSITSMPTNSSMPTILNSSAPTNSPTFITVTPTVSLTFITVNPTNSPTYIGTEAPSTSPTNATTPPLTTYAPTEPAIPTAPPTPFTPPPQPTAGALTPAPTTYFPTSTEPTSLNVSVIPTLPPGSYVPVPTLPPVLSASAVPTPNSTFIVGTVPTPPPAVASSPFPSSLSTILATNNGTAPLTSFTSPPASSVTAPPISSSFVPTPFLIGTPPPVASVTPPPGAFISTPPRGGGTYQPTFPASIPTGPFVTGPPAAAVLTPPPTFPATSAGSAPSSGIKKRTEELTNNDDASPTAFPTTSWPTVP</sequence>
<evidence type="ECO:0000256" key="4">
    <source>
        <dbReference type="PROSITE-ProRule" id="PRU00803"/>
    </source>
</evidence>
<dbReference type="Proteomes" id="UP001516023">
    <property type="component" value="Unassembled WGS sequence"/>
</dbReference>
<dbReference type="PANTHER" id="PTHR36220">
    <property type="entry name" value="UNNAMED PRODUCT"/>
    <property type="match status" value="1"/>
</dbReference>
<dbReference type="Gene3D" id="2.130.10.130">
    <property type="entry name" value="Integrin alpha, N-terminal"/>
    <property type="match status" value="2"/>
</dbReference>
<dbReference type="SUPFAM" id="SSF69318">
    <property type="entry name" value="Integrin alpha N-terminal domain"/>
    <property type="match status" value="1"/>
</dbReference>
<feature type="compositionally biased region" description="Basic and acidic residues" evidence="5">
    <location>
        <begin position="38"/>
        <end position="54"/>
    </location>
</feature>
<feature type="region of interest" description="Disordered" evidence="5">
    <location>
        <begin position="582"/>
        <end position="623"/>
    </location>
</feature>
<dbReference type="EMBL" id="JABMIG020000026">
    <property type="protein sequence ID" value="KAL3801482.1"/>
    <property type="molecule type" value="Genomic_DNA"/>
</dbReference>
<keyword evidence="2" id="KW-0677">Repeat</keyword>
<keyword evidence="7" id="KW-1185">Reference proteome</keyword>
<dbReference type="PRINTS" id="PR01217">
    <property type="entry name" value="PRICHEXTENSN"/>
</dbReference>
<dbReference type="PANTHER" id="PTHR36220:SF1">
    <property type="entry name" value="GAMMA TUBULIN COMPLEX COMPONENT C-TERMINAL DOMAIN-CONTAINING PROTEIN"/>
    <property type="match status" value="1"/>
</dbReference>
<feature type="region of interest" description="Disordered" evidence="5">
    <location>
        <begin position="1314"/>
        <end position="1360"/>
    </location>
</feature>
<feature type="compositionally biased region" description="Low complexity" evidence="5">
    <location>
        <begin position="431"/>
        <end position="502"/>
    </location>
</feature>
<dbReference type="SMART" id="SM00191">
    <property type="entry name" value="Int_alpha"/>
    <property type="match status" value="4"/>
</dbReference>
<feature type="compositionally biased region" description="Polar residues" evidence="5">
    <location>
        <begin position="71"/>
        <end position="80"/>
    </location>
</feature>
<dbReference type="InterPro" id="IPR011043">
    <property type="entry name" value="Gal_Oxase/kelch_b-propeller"/>
</dbReference>
<feature type="compositionally biased region" description="Polar residues" evidence="5">
    <location>
        <begin position="609"/>
        <end position="620"/>
    </location>
</feature>
<dbReference type="InterPro" id="IPR013517">
    <property type="entry name" value="FG-GAP"/>
</dbReference>
<dbReference type="Pfam" id="PF14312">
    <property type="entry name" value="FG-GAP_2"/>
    <property type="match status" value="5"/>
</dbReference>
<dbReference type="SUPFAM" id="SSF50965">
    <property type="entry name" value="Galactose oxidase, central domain"/>
    <property type="match status" value="1"/>
</dbReference>
<feature type="compositionally biased region" description="Low complexity" evidence="5">
    <location>
        <begin position="1321"/>
        <end position="1332"/>
    </location>
</feature>
<evidence type="ECO:0000256" key="1">
    <source>
        <dbReference type="ARBA" id="ARBA00022729"/>
    </source>
</evidence>
<keyword evidence="1" id="KW-0732">Signal</keyword>
<feature type="compositionally biased region" description="Basic and acidic residues" evidence="5">
    <location>
        <begin position="61"/>
        <end position="70"/>
    </location>
</feature>
<dbReference type="PROSITE" id="PS51470">
    <property type="entry name" value="FG_GAP"/>
    <property type="match status" value="2"/>
</dbReference>
<reference evidence="6 7" key="1">
    <citation type="journal article" date="2020" name="G3 (Bethesda)">
        <title>Improved Reference Genome for Cyclotella cryptica CCMP332, a Model for Cell Wall Morphogenesis, Salinity Adaptation, and Lipid Production in Diatoms (Bacillariophyta).</title>
        <authorList>
            <person name="Roberts W.R."/>
            <person name="Downey K.M."/>
            <person name="Ruck E.C."/>
            <person name="Traller J.C."/>
            <person name="Alverson A.J."/>
        </authorList>
    </citation>
    <scope>NUCLEOTIDE SEQUENCE [LARGE SCALE GENOMIC DNA]</scope>
    <source>
        <strain evidence="6 7">CCMP332</strain>
    </source>
</reference>
<feature type="compositionally biased region" description="Gly residues" evidence="5">
    <location>
        <begin position="395"/>
        <end position="408"/>
    </location>
</feature>
<dbReference type="InterPro" id="IPR013519">
    <property type="entry name" value="Int_alpha_beta-p"/>
</dbReference>
<feature type="compositionally biased region" description="Gly residues" evidence="5">
    <location>
        <begin position="300"/>
        <end position="386"/>
    </location>
</feature>
<feature type="repeat" description="FG-GAP" evidence="4">
    <location>
        <begin position="915"/>
        <end position="969"/>
    </location>
</feature>
<feature type="compositionally biased region" description="Polar residues" evidence="5">
    <location>
        <begin position="552"/>
        <end position="561"/>
    </location>
</feature>
<gene>
    <name evidence="6" type="ORF">HJC23_000920</name>
</gene>
<feature type="compositionally biased region" description="Pro residues" evidence="5">
    <location>
        <begin position="413"/>
        <end position="430"/>
    </location>
</feature>
<organism evidence="6 7">
    <name type="scientific">Cyclotella cryptica</name>
    <dbReference type="NCBI Taxonomy" id="29204"/>
    <lineage>
        <taxon>Eukaryota</taxon>
        <taxon>Sar</taxon>
        <taxon>Stramenopiles</taxon>
        <taxon>Ochrophyta</taxon>
        <taxon>Bacillariophyta</taxon>
        <taxon>Coscinodiscophyceae</taxon>
        <taxon>Thalassiosirophycidae</taxon>
        <taxon>Stephanodiscales</taxon>
        <taxon>Stephanodiscaceae</taxon>
        <taxon>Cyclotella</taxon>
    </lineage>
</organism>
<feature type="compositionally biased region" description="Polar residues" evidence="5">
    <location>
        <begin position="1343"/>
        <end position="1360"/>
    </location>
</feature>
<evidence type="ECO:0008006" key="8">
    <source>
        <dbReference type="Google" id="ProtNLM"/>
    </source>
</evidence>
<evidence type="ECO:0000256" key="5">
    <source>
        <dbReference type="SAM" id="MobiDB-lite"/>
    </source>
</evidence>
<feature type="compositionally biased region" description="Polar residues" evidence="5">
    <location>
        <begin position="511"/>
        <end position="530"/>
    </location>
</feature>
<evidence type="ECO:0000256" key="2">
    <source>
        <dbReference type="ARBA" id="ARBA00022737"/>
    </source>
</evidence>
<keyword evidence="3" id="KW-0325">Glycoprotein</keyword>
<proteinExistence type="predicted"/>
<feature type="repeat" description="FG-GAP" evidence="4">
    <location>
        <begin position="859"/>
        <end position="913"/>
    </location>
</feature>
<evidence type="ECO:0000313" key="6">
    <source>
        <dbReference type="EMBL" id="KAL3801482.1"/>
    </source>
</evidence>
<comment type="caution">
    <text evidence="6">The sequence shown here is derived from an EMBL/GenBank/DDBJ whole genome shotgun (WGS) entry which is preliminary data.</text>
</comment>
<feature type="region of interest" description="Disordered" evidence="5">
    <location>
        <begin position="1"/>
        <end position="80"/>
    </location>
</feature>
<accession>A0ABD3QMQ1</accession>
<name>A0ABD3QMQ1_9STRA</name>
<evidence type="ECO:0000313" key="7">
    <source>
        <dbReference type="Proteomes" id="UP001516023"/>
    </source>
</evidence>